<gene>
    <name evidence="1" type="ORF">SDC9_139077</name>
</gene>
<evidence type="ECO:0000313" key="1">
    <source>
        <dbReference type="EMBL" id="MPM91943.1"/>
    </source>
</evidence>
<sequence length="160" mass="18522">MSERFLFWSDDQLALRAFDAARLPPVANNRAARHFSDRNRWQRRMLHTFAYLRGRGLTPDWNWDSHVPQPIDKQRFLRLIAPVDYAALPGFCINTLYFGLAGVKPLVMQSQVKLTCENDCAVAGLPADKLYLGYNDRALRNGLKPLLEERFPLPSRYERS</sequence>
<name>A0A645DTM9_9ZZZZ</name>
<dbReference type="EMBL" id="VSSQ01038940">
    <property type="protein sequence ID" value="MPM91943.1"/>
    <property type="molecule type" value="Genomic_DNA"/>
</dbReference>
<comment type="caution">
    <text evidence="1">The sequence shown here is derived from an EMBL/GenBank/DDBJ whole genome shotgun (WGS) entry which is preliminary data.</text>
</comment>
<organism evidence="1">
    <name type="scientific">bioreactor metagenome</name>
    <dbReference type="NCBI Taxonomy" id="1076179"/>
    <lineage>
        <taxon>unclassified sequences</taxon>
        <taxon>metagenomes</taxon>
        <taxon>ecological metagenomes</taxon>
    </lineage>
</organism>
<protein>
    <submittedName>
        <fullName evidence="1">Uncharacterized protein</fullName>
    </submittedName>
</protein>
<accession>A0A645DTM9</accession>
<reference evidence="1" key="1">
    <citation type="submission" date="2019-08" db="EMBL/GenBank/DDBJ databases">
        <authorList>
            <person name="Kucharzyk K."/>
            <person name="Murdoch R.W."/>
            <person name="Higgins S."/>
            <person name="Loffler F."/>
        </authorList>
    </citation>
    <scope>NUCLEOTIDE SEQUENCE</scope>
</reference>
<dbReference type="AlphaFoldDB" id="A0A645DTM9"/>
<proteinExistence type="predicted"/>